<gene>
    <name evidence="2" type="ORF">BCR33DRAFT_713449</name>
</gene>
<proteinExistence type="predicted"/>
<name>A0A1Y2CS34_9FUNG</name>
<dbReference type="GO" id="GO:0043136">
    <property type="term" value="F:sn-glycerol 3-phosphatase activity"/>
    <property type="evidence" value="ECO:0007669"/>
    <property type="project" value="EnsemblFungi"/>
</dbReference>
<dbReference type="Pfam" id="PF12710">
    <property type="entry name" value="HAD"/>
    <property type="match status" value="1"/>
</dbReference>
<evidence type="ECO:0000313" key="3">
    <source>
        <dbReference type="Proteomes" id="UP000193642"/>
    </source>
</evidence>
<dbReference type="Proteomes" id="UP000193642">
    <property type="component" value="Unassembled WGS sequence"/>
</dbReference>
<dbReference type="Gene3D" id="3.90.1470.20">
    <property type="match status" value="1"/>
</dbReference>
<evidence type="ECO:0000313" key="2">
    <source>
        <dbReference type="EMBL" id="ORY49848.1"/>
    </source>
</evidence>
<accession>A0A1Y2CS34</accession>
<dbReference type="InterPro" id="IPR023214">
    <property type="entry name" value="HAD_sf"/>
</dbReference>
<sequence length="227" mass="25686">MPKQFVVYCDFDGTITTQDTGNVIIDDQIGTAERQRLDHCILDGSKTFPEANNEMWAGVKFKTFQEAVDVCKKNNVSHDPGFNRFYAILQKHNITLQVVSAGLKPIVEVYLTDYPNVQVFANNAKITDGNWTIQYVDDSPFGHDKGAPIRKLKEQYKAQGLSDAERPTILFIGDGVSDMSAARDADFVFAKKGKDLETYCKREGIEGILIWENFDFISDWLENWLAN</sequence>
<dbReference type="GO" id="GO:0050286">
    <property type="term" value="F:sorbitol-6-phosphatase activity"/>
    <property type="evidence" value="ECO:0007669"/>
    <property type="project" value="EnsemblFungi"/>
</dbReference>
<keyword evidence="1" id="KW-0378">Hydrolase</keyword>
<keyword evidence="3" id="KW-1185">Reference proteome</keyword>
<evidence type="ECO:0000256" key="1">
    <source>
        <dbReference type="ARBA" id="ARBA00022801"/>
    </source>
</evidence>
<dbReference type="EMBL" id="MCGO01000008">
    <property type="protein sequence ID" value="ORY49848.1"/>
    <property type="molecule type" value="Genomic_DNA"/>
</dbReference>
<dbReference type="PANTHER" id="PTHR28181:SF2">
    <property type="entry name" value="PHOSPHORIC MONOESTER HYDROLASE"/>
    <property type="match status" value="1"/>
</dbReference>
<dbReference type="InterPro" id="IPR050849">
    <property type="entry name" value="HAD-like_hydrolase_phosphatase"/>
</dbReference>
<dbReference type="PANTHER" id="PTHR28181">
    <property type="entry name" value="UPF0655 PROTEIN YCR015C"/>
    <property type="match status" value="1"/>
</dbReference>
<dbReference type="SUPFAM" id="SSF56784">
    <property type="entry name" value="HAD-like"/>
    <property type="match status" value="1"/>
</dbReference>
<organism evidence="2 3">
    <name type="scientific">Rhizoclosmatium globosum</name>
    <dbReference type="NCBI Taxonomy" id="329046"/>
    <lineage>
        <taxon>Eukaryota</taxon>
        <taxon>Fungi</taxon>
        <taxon>Fungi incertae sedis</taxon>
        <taxon>Chytridiomycota</taxon>
        <taxon>Chytridiomycota incertae sedis</taxon>
        <taxon>Chytridiomycetes</taxon>
        <taxon>Chytridiales</taxon>
        <taxon>Chytriomycetaceae</taxon>
        <taxon>Rhizoclosmatium</taxon>
    </lineage>
</organism>
<protein>
    <submittedName>
        <fullName evidence="2">HAD-like protein</fullName>
    </submittedName>
</protein>
<dbReference type="InterPro" id="IPR036412">
    <property type="entry name" value="HAD-like_sf"/>
</dbReference>
<reference evidence="2 3" key="1">
    <citation type="submission" date="2016-07" db="EMBL/GenBank/DDBJ databases">
        <title>Pervasive Adenine N6-methylation of Active Genes in Fungi.</title>
        <authorList>
            <consortium name="DOE Joint Genome Institute"/>
            <person name="Mondo S.J."/>
            <person name="Dannebaum R.O."/>
            <person name="Kuo R.C."/>
            <person name="Labutti K."/>
            <person name="Haridas S."/>
            <person name="Kuo A."/>
            <person name="Salamov A."/>
            <person name="Ahrendt S.R."/>
            <person name="Lipzen A."/>
            <person name="Sullivan W."/>
            <person name="Andreopoulos W.B."/>
            <person name="Clum A."/>
            <person name="Lindquist E."/>
            <person name="Daum C."/>
            <person name="Ramamoorthy G.K."/>
            <person name="Gryganskyi A."/>
            <person name="Culley D."/>
            <person name="Magnuson J.K."/>
            <person name="James T.Y."/>
            <person name="O'Malley M.A."/>
            <person name="Stajich J.E."/>
            <person name="Spatafora J.W."/>
            <person name="Visel A."/>
            <person name="Grigoriev I.V."/>
        </authorList>
    </citation>
    <scope>NUCLEOTIDE SEQUENCE [LARGE SCALE GENOMIC DNA]</scope>
    <source>
        <strain evidence="2 3">JEL800</strain>
    </source>
</reference>
<dbReference type="NCBIfam" id="TIGR01489">
    <property type="entry name" value="DKMTPPase-SF"/>
    <property type="match status" value="1"/>
</dbReference>
<dbReference type="OrthoDB" id="2342176at2759"/>
<dbReference type="AlphaFoldDB" id="A0A1Y2CS34"/>
<dbReference type="GO" id="GO:0110130">
    <property type="term" value="F:ribitol-5-phosphatase activity"/>
    <property type="evidence" value="ECO:0007669"/>
    <property type="project" value="EnsemblFungi"/>
</dbReference>
<dbReference type="NCBIfam" id="TIGR01488">
    <property type="entry name" value="HAD-SF-IB"/>
    <property type="match status" value="1"/>
</dbReference>
<dbReference type="InterPro" id="IPR006384">
    <property type="entry name" value="HAD_hydro_PyrdxlP_Pase-like"/>
</dbReference>
<dbReference type="STRING" id="329046.A0A1Y2CS34"/>
<comment type="caution">
    <text evidence="2">The sequence shown here is derived from an EMBL/GenBank/DDBJ whole genome shotgun (WGS) entry which is preliminary data.</text>
</comment>
<dbReference type="Gene3D" id="3.40.50.1000">
    <property type="entry name" value="HAD superfamily/HAD-like"/>
    <property type="match status" value="1"/>
</dbReference>
<dbReference type="GO" id="GO:0000121">
    <property type="term" value="F:sn-glycerol 1-phosphatase activity"/>
    <property type="evidence" value="ECO:0007669"/>
    <property type="project" value="EnsemblFungi"/>
</dbReference>
<dbReference type="GO" id="GO:0052646">
    <property type="term" value="P:alditol phosphate metabolic process"/>
    <property type="evidence" value="ECO:0007669"/>
    <property type="project" value="EnsemblFungi"/>
</dbReference>